<protein>
    <submittedName>
        <fullName evidence="6">TetR/AcrR family transcriptional regulator C-terminal domain-containing protein</fullName>
    </submittedName>
</protein>
<dbReference type="SUPFAM" id="SSF48498">
    <property type="entry name" value="Tetracyclin repressor-like, C-terminal domain"/>
    <property type="match status" value="1"/>
</dbReference>
<accession>A0ABS9L8D2</accession>
<dbReference type="InterPro" id="IPR050109">
    <property type="entry name" value="HTH-type_TetR-like_transc_reg"/>
</dbReference>
<dbReference type="InterPro" id="IPR036271">
    <property type="entry name" value="Tet_transcr_reg_TetR-rel_C_sf"/>
</dbReference>
<dbReference type="RefSeq" id="WP_237821737.1">
    <property type="nucleotide sequence ID" value="NZ_JAKLTQ010000009.1"/>
</dbReference>
<name>A0ABS9L8D2_9MICC</name>
<dbReference type="InterPro" id="IPR001647">
    <property type="entry name" value="HTH_TetR"/>
</dbReference>
<sequence>MPHRTHLTGEDVARKALEMIDELGLDGLSMRKLAAALGVAPMTIYSYFTDRDALLDGVAQLLYGEIEAPSGSQGGPRDTLIRIMMSVRGMLLRHPNAITLIASRPPRTLDALAFVEAGCRALRREGISARDTARAYRALAAYSLGTAMTEAGRYFTEHPATQLAAGPLSERTITRHLPNVAEIGPYLDQLDDAAEFEYGLDLTLDRFMTQPEASLDGP</sequence>
<feature type="DNA-binding region" description="H-T-H motif" evidence="4">
    <location>
        <begin position="29"/>
        <end position="48"/>
    </location>
</feature>
<dbReference type="InterPro" id="IPR004111">
    <property type="entry name" value="Repressor_TetR_C"/>
</dbReference>
<dbReference type="Pfam" id="PF00440">
    <property type="entry name" value="TetR_N"/>
    <property type="match status" value="1"/>
</dbReference>
<organism evidence="6 7">
    <name type="scientific">Arthrobacter hankyongi</name>
    <dbReference type="NCBI Taxonomy" id="2904801"/>
    <lineage>
        <taxon>Bacteria</taxon>
        <taxon>Bacillati</taxon>
        <taxon>Actinomycetota</taxon>
        <taxon>Actinomycetes</taxon>
        <taxon>Micrococcales</taxon>
        <taxon>Micrococcaceae</taxon>
        <taxon>Arthrobacter</taxon>
    </lineage>
</organism>
<dbReference type="PANTHER" id="PTHR30055:SF151">
    <property type="entry name" value="TRANSCRIPTIONAL REGULATORY PROTEIN"/>
    <property type="match status" value="1"/>
</dbReference>
<evidence type="ECO:0000256" key="2">
    <source>
        <dbReference type="ARBA" id="ARBA00023125"/>
    </source>
</evidence>
<evidence type="ECO:0000256" key="3">
    <source>
        <dbReference type="ARBA" id="ARBA00023163"/>
    </source>
</evidence>
<evidence type="ECO:0000259" key="5">
    <source>
        <dbReference type="PROSITE" id="PS50977"/>
    </source>
</evidence>
<feature type="domain" description="HTH tetR-type" evidence="5">
    <location>
        <begin position="6"/>
        <end position="66"/>
    </location>
</feature>
<evidence type="ECO:0000313" key="6">
    <source>
        <dbReference type="EMBL" id="MCG2622935.1"/>
    </source>
</evidence>
<evidence type="ECO:0000256" key="1">
    <source>
        <dbReference type="ARBA" id="ARBA00023015"/>
    </source>
</evidence>
<reference evidence="6" key="1">
    <citation type="submission" date="2022-01" db="EMBL/GenBank/DDBJ databases">
        <authorList>
            <person name="Jo J.-H."/>
            <person name="Im W.-T."/>
        </authorList>
    </citation>
    <scope>NUCLEOTIDE SEQUENCE</scope>
    <source>
        <strain evidence="6">I2-34</strain>
    </source>
</reference>
<dbReference type="PROSITE" id="PS50977">
    <property type="entry name" value="HTH_TETR_2"/>
    <property type="match status" value="1"/>
</dbReference>
<keyword evidence="2 4" id="KW-0238">DNA-binding</keyword>
<gene>
    <name evidence="6" type="ORF">LVY72_13615</name>
</gene>
<proteinExistence type="predicted"/>
<evidence type="ECO:0000256" key="4">
    <source>
        <dbReference type="PROSITE-ProRule" id="PRU00335"/>
    </source>
</evidence>
<dbReference type="Pfam" id="PF02909">
    <property type="entry name" value="TetR_C_1"/>
    <property type="match status" value="1"/>
</dbReference>
<dbReference type="EMBL" id="JAKLTQ010000009">
    <property type="protein sequence ID" value="MCG2622935.1"/>
    <property type="molecule type" value="Genomic_DNA"/>
</dbReference>
<dbReference type="Gene3D" id="1.10.357.10">
    <property type="entry name" value="Tetracycline Repressor, domain 2"/>
    <property type="match status" value="1"/>
</dbReference>
<dbReference type="Proteomes" id="UP001165368">
    <property type="component" value="Unassembled WGS sequence"/>
</dbReference>
<keyword evidence="1" id="KW-0805">Transcription regulation</keyword>
<evidence type="ECO:0000313" key="7">
    <source>
        <dbReference type="Proteomes" id="UP001165368"/>
    </source>
</evidence>
<keyword evidence="7" id="KW-1185">Reference proteome</keyword>
<dbReference type="InterPro" id="IPR009057">
    <property type="entry name" value="Homeodomain-like_sf"/>
</dbReference>
<dbReference type="Gene3D" id="1.10.10.60">
    <property type="entry name" value="Homeodomain-like"/>
    <property type="match status" value="1"/>
</dbReference>
<dbReference type="SUPFAM" id="SSF46689">
    <property type="entry name" value="Homeodomain-like"/>
    <property type="match status" value="1"/>
</dbReference>
<comment type="caution">
    <text evidence="6">The sequence shown here is derived from an EMBL/GenBank/DDBJ whole genome shotgun (WGS) entry which is preliminary data.</text>
</comment>
<keyword evidence="3" id="KW-0804">Transcription</keyword>
<dbReference type="PANTHER" id="PTHR30055">
    <property type="entry name" value="HTH-TYPE TRANSCRIPTIONAL REGULATOR RUTR"/>
    <property type="match status" value="1"/>
</dbReference>